<feature type="domain" description="Carboxymuconolactone decarboxylase-like" evidence="1">
    <location>
        <begin position="13"/>
        <end position="95"/>
    </location>
</feature>
<reference evidence="2 3" key="1">
    <citation type="submission" date="2019-06" db="EMBL/GenBank/DDBJ databases">
        <title>Lysobacter alkalisoli sp. nov. isolated from saline-alkali soil.</title>
        <authorList>
            <person name="Sun J.-Q."/>
            <person name="Xu L."/>
        </authorList>
    </citation>
    <scope>NUCLEOTIDE SEQUENCE [LARGE SCALE GENOMIC DNA]</scope>
    <source>
        <strain evidence="2 3">SJ-36</strain>
    </source>
</reference>
<dbReference type="InterPro" id="IPR004675">
    <property type="entry name" value="AhpD_core"/>
</dbReference>
<dbReference type="PANTHER" id="PTHR34846:SF10">
    <property type="entry name" value="CYTOPLASMIC PROTEIN"/>
    <property type="match status" value="1"/>
</dbReference>
<evidence type="ECO:0000313" key="2">
    <source>
        <dbReference type="EMBL" id="QDH70218.1"/>
    </source>
</evidence>
<organism evidence="2 3">
    <name type="scientific">Marilutibacter alkalisoli</name>
    <dbReference type="NCBI Taxonomy" id="2591633"/>
    <lineage>
        <taxon>Bacteria</taxon>
        <taxon>Pseudomonadati</taxon>
        <taxon>Pseudomonadota</taxon>
        <taxon>Gammaproteobacteria</taxon>
        <taxon>Lysobacterales</taxon>
        <taxon>Lysobacteraceae</taxon>
        <taxon>Marilutibacter</taxon>
    </lineage>
</organism>
<dbReference type="NCBIfam" id="TIGR00778">
    <property type="entry name" value="ahpD_dom"/>
    <property type="match status" value="1"/>
</dbReference>
<dbReference type="SUPFAM" id="SSF69118">
    <property type="entry name" value="AhpD-like"/>
    <property type="match status" value="1"/>
</dbReference>
<name>A0A514BS37_9GAMM</name>
<dbReference type="Pfam" id="PF02627">
    <property type="entry name" value="CMD"/>
    <property type="match status" value="1"/>
</dbReference>
<accession>A0A514BS37</accession>
<dbReference type="KEGG" id="lyj:FKV23_09020"/>
<proteinExistence type="predicted"/>
<gene>
    <name evidence="2" type="ORF">FKV23_09020</name>
</gene>
<dbReference type="Proteomes" id="UP000317199">
    <property type="component" value="Chromosome"/>
</dbReference>
<evidence type="ECO:0000313" key="3">
    <source>
        <dbReference type="Proteomes" id="UP000317199"/>
    </source>
</evidence>
<dbReference type="InterPro" id="IPR029032">
    <property type="entry name" value="AhpD-like"/>
</dbReference>
<sequence>MQAPHIDYTVHAPKAFQQLVQLSGQLYKGPLGLSLVELVSLRVSQLNGCVFCLDMHTEALRKAGVAQRKLDTVAAWRESPLFDDRERAALAWAEALNDLGQAAIPDQALQRLQAHFDEREVSELTFAVAAIRAWNMLNVGLRKPLPDVPYSADTGA</sequence>
<protein>
    <submittedName>
        <fullName evidence="2">Carboxymuconolactone decarboxylase family protein</fullName>
    </submittedName>
</protein>
<dbReference type="RefSeq" id="WP_141623553.1">
    <property type="nucleotide sequence ID" value="NZ_CP041242.1"/>
</dbReference>
<dbReference type="GO" id="GO:0051920">
    <property type="term" value="F:peroxiredoxin activity"/>
    <property type="evidence" value="ECO:0007669"/>
    <property type="project" value="InterPro"/>
</dbReference>
<dbReference type="Gene3D" id="1.20.1290.10">
    <property type="entry name" value="AhpD-like"/>
    <property type="match status" value="1"/>
</dbReference>
<dbReference type="EMBL" id="CP041242">
    <property type="protein sequence ID" value="QDH70218.1"/>
    <property type="molecule type" value="Genomic_DNA"/>
</dbReference>
<dbReference type="InterPro" id="IPR003779">
    <property type="entry name" value="CMD-like"/>
</dbReference>
<keyword evidence="3" id="KW-1185">Reference proteome</keyword>
<dbReference type="PANTHER" id="PTHR34846">
    <property type="entry name" value="4-CARBOXYMUCONOLACTONE DECARBOXYLASE FAMILY PROTEIN (AFU_ORTHOLOGUE AFUA_6G11590)"/>
    <property type="match status" value="1"/>
</dbReference>
<dbReference type="AlphaFoldDB" id="A0A514BS37"/>
<dbReference type="OrthoDB" id="9801997at2"/>
<evidence type="ECO:0000259" key="1">
    <source>
        <dbReference type="Pfam" id="PF02627"/>
    </source>
</evidence>